<keyword evidence="2" id="KW-0805">Transcription regulation</keyword>
<evidence type="ECO:0000313" key="8">
    <source>
        <dbReference type="Proteomes" id="UP001165190"/>
    </source>
</evidence>
<dbReference type="OrthoDB" id="551907at2759"/>
<dbReference type="PANTHER" id="PTHR31314">
    <property type="entry name" value="MYB FAMILY TRANSCRIPTION FACTOR PHL7-LIKE"/>
    <property type="match status" value="1"/>
</dbReference>
<gene>
    <name evidence="7" type="ORF">HRI_002559000</name>
</gene>
<dbReference type="GO" id="GO:0005634">
    <property type="term" value="C:nucleus"/>
    <property type="evidence" value="ECO:0007669"/>
    <property type="project" value="UniProtKB-SubCell"/>
</dbReference>
<dbReference type="GO" id="GO:0003700">
    <property type="term" value="F:DNA-binding transcription factor activity"/>
    <property type="evidence" value="ECO:0007669"/>
    <property type="project" value="InterPro"/>
</dbReference>
<evidence type="ECO:0000256" key="2">
    <source>
        <dbReference type="ARBA" id="ARBA00023015"/>
    </source>
</evidence>
<dbReference type="Proteomes" id="UP001165190">
    <property type="component" value="Unassembled WGS sequence"/>
</dbReference>
<comment type="subcellular location">
    <subcellularLocation>
        <location evidence="1">Nucleus</location>
    </subcellularLocation>
</comment>
<dbReference type="GO" id="GO:0003677">
    <property type="term" value="F:DNA binding"/>
    <property type="evidence" value="ECO:0007669"/>
    <property type="project" value="InterPro"/>
</dbReference>
<feature type="region of interest" description="Disordered" evidence="5">
    <location>
        <begin position="1"/>
        <end position="34"/>
    </location>
</feature>
<dbReference type="Pfam" id="PF00249">
    <property type="entry name" value="Myb_DNA-binding"/>
    <property type="match status" value="1"/>
</dbReference>
<feature type="domain" description="HTH myb-type" evidence="6">
    <location>
        <begin position="38"/>
        <end position="98"/>
    </location>
</feature>
<comment type="caution">
    <text evidence="7">The sequence shown here is derived from an EMBL/GenBank/DDBJ whole genome shotgun (WGS) entry which is preliminary data.</text>
</comment>
<dbReference type="InterPro" id="IPR009057">
    <property type="entry name" value="Homeodomain-like_sf"/>
</dbReference>
<accession>A0A9W7I4U1</accession>
<dbReference type="InterPro" id="IPR001005">
    <property type="entry name" value="SANT/Myb"/>
</dbReference>
<dbReference type="EMBL" id="BSYR01000022">
    <property type="protein sequence ID" value="GMI88897.1"/>
    <property type="molecule type" value="Genomic_DNA"/>
</dbReference>
<dbReference type="PANTHER" id="PTHR31314:SF175">
    <property type="entry name" value="HTH MYB-TYPE DOMAIN-CONTAINING PROTEIN"/>
    <property type="match status" value="1"/>
</dbReference>
<keyword evidence="8" id="KW-1185">Reference proteome</keyword>
<dbReference type="InterPro" id="IPR046955">
    <property type="entry name" value="PHR1-like"/>
</dbReference>
<evidence type="ECO:0000256" key="4">
    <source>
        <dbReference type="ARBA" id="ARBA00023242"/>
    </source>
</evidence>
<evidence type="ECO:0000256" key="5">
    <source>
        <dbReference type="SAM" id="MobiDB-lite"/>
    </source>
</evidence>
<reference evidence="7" key="1">
    <citation type="submission" date="2023-05" db="EMBL/GenBank/DDBJ databases">
        <title>Genome and transcriptome analyses reveal genes involved in the formation of fine ridges on petal epidermal cells in Hibiscus trionum.</title>
        <authorList>
            <person name="Koshimizu S."/>
            <person name="Masuda S."/>
            <person name="Ishii T."/>
            <person name="Shirasu K."/>
            <person name="Hoshino A."/>
            <person name="Arita M."/>
        </authorList>
    </citation>
    <scope>NUCLEOTIDE SEQUENCE</scope>
    <source>
        <strain evidence="7">Hamamatsu line</strain>
    </source>
</reference>
<proteinExistence type="predicted"/>
<evidence type="ECO:0000313" key="7">
    <source>
        <dbReference type="EMBL" id="GMI88897.1"/>
    </source>
</evidence>
<dbReference type="SUPFAM" id="SSF46689">
    <property type="entry name" value="Homeodomain-like"/>
    <property type="match status" value="1"/>
</dbReference>
<keyword evidence="4" id="KW-0539">Nucleus</keyword>
<evidence type="ECO:0000259" key="6">
    <source>
        <dbReference type="PROSITE" id="PS51294"/>
    </source>
</evidence>
<sequence length="245" mass="27826">MKKNPLKLDEDEAGDDGSSSNSIGEKKASSSGVRSYVRSKMPRLRWTPQLHLSFVRAVERLGGPEIATPKLVLELMNIKGLSISHVKSHLQMHRSKKINNGRGQVVNENDRYLLGSVNYLSQNLWHQPETYLSNCIYSRRKAGFGHSNARNEVEYMNNSFIFNQQPVGVLEQLQMQPMLMHAHPSFANKWLGRGAERQRMTKRKLVGEDLDLSLSLSSKLKQEVRRKIFNEEEAATHSNLSLSLA</sequence>
<dbReference type="Gene3D" id="1.10.10.60">
    <property type="entry name" value="Homeodomain-like"/>
    <property type="match status" value="1"/>
</dbReference>
<evidence type="ECO:0000256" key="3">
    <source>
        <dbReference type="ARBA" id="ARBA00023163"/>
    </source>
</evidence>
<protein>
    <recommendedName>
        <fullName evidence="6">HTH myb-type domain-containing protein</fullName>
    </recommendedName>
</protein>
<dbReference type="PROSITE" id="PS51294">
    <property type="entry name" value="HTH_MYB"/>
    <property type="match status" value="1"/>
</dbReference>
<dbReference type="InterPro" id="IPR017930">
    <property type="entry name" value="Myb_dom"/>
</dbReference>
<dbReference type="NCBIfam" id="TIGR01557">
    <property type="entry name" value="myb_SHAQKYF"/>
    <property type="match status" value="1"/>
</dbReference>
<dbReference type="InterPro" id="IPR006447">
    <property type="entry name" value="Myb_dom_plants"/>
</dbReference>
<name>A0A9W7I4U1_HIBTR</name>
<keyword evidence="3" id="KW-0804">Transcription</keyword>
<dbReference type="AlphaFoldDB" id="A0A9W7I4U1"/>
<evidence type="ECO:0000256" key="1">
    <source>
        <dbReference type="ARBA" id="ARBA00004123"/>
    </source>
</evidence>
<organism evidence="7 8">
    <name type="scientific">Hibiscus trionum</name>
    <name type="common">Flower of an hour</name>
    <dbReference type="NCBI Taxonomy" id="183268"/>
    <lineage>
        <taxon>Eukaryota</taxon>
        <taxon>Viridiplantae</taxon>
        <taxon>Streptophyta</taxon>
        <taxon>Embryophyta</taxon>
        <taxon>Tracheophyta</taxon>
        <taxon>Spermatophyta</taxon>
        <taxon>Magnoliopsida</taxon>
        <taxon>eudicotyledons</taxon>
        <taxon>Gunneridae</taxon>
        <taxon>Pentapetalae</taxon>
        <taxon>rosids</taxon>
        <taxon>malvids</taxon>
        <taxon>Malvales</taxon>
        <taxon>Malvaceae</taxon>
        <taxon>Malvoideae</taxon>
        <taxon>Hibiscus</taxon>
    </lineage>
</organism>